<organism evidence="1">
    <name type="scientific">Zea mays</name>
    <name type="common">Maize</name>
    <dbReference type="NCBI Taxonomy" id="4577"/>
    <lineage>
        <taxon>Eukaryota</taxon>
        <taxon>Viridiplantae</taxon>
        <taxon>Streptophyta</taxon>
        <taxon>Embryophyta</taxon>
        <taxon>Tracheophyta</taxon>
        <taxon>Spermatophyta</taxon>
        <taxon>Magnoliopsida</taxon>
        <taxon>Liliopsida</taxon>
        <taxon>Poales</taxon>
        <taxon>Poaceae</taxon>
        <taxon>PACMAD clade</taxon>
        <taxon>Panicoideae</taxon>
        <taxon>Andropogonodae</taxon>
        <taxon>Andropogoneae</taxon>
        <taxon>Tripsacinae</taxon>
        <taxon>Zea</taxon>
    </lineage>
</organism>
<accession>A0A3L6FQ61</accession>
<reference evidence="1" key="1">
    <citation type="journal article" date="2018" name="Nat. Genet.">
        <title>Extensive intraspecific gene order and gene structural variations between Mo17 and other maize genomes.</title>
        <authorList>
            <person name="Sun S."/>
            <person name="Zhou Y."/>
            <person name="Chen J."/>
            <person name="Shi J."/>
            <person name="Zhao H."/>
            <person name="Zhao H."/>
            <person name="Song W."/>
            <person name="Zhang M."/>
            <person name="Cui Y."/>
            <person name="Dong X."/>
            <person name="Liu H."/>
            <person name="Ma X."/>
            <person name="Jiao Y."/>
            <person name="Wang B."/>
            <person name="Wei X."/>
            <person name="Stein J.C."/>
            <person name="Glaubitz J.C."/>
            <person name="Lu F."/>
            <person name="Yu G."/>
            <person name="Liang C."/>
            <person name="Fengler K."/>
            <person name="Li B."/>
            <person name="Rafalski A."/>
            <person name="Schnable P.S."/>
            <person name="Ware D.H."/>
            <person name="Buckler E.S."/>
            <person name="Lai J."/>
        </authorList>
    </citation>
    <scope>NUCLEOTIDE SEQUENCE [LARGE SCALE GENOMIC DNA]</scope>
    <source>
        <tissue evidence="1">Seedling</tissue>
    </source>
</reference>
<protein>
    <submittedName>
        <fullName evidence="1">Uncharacterized protein</fullName>
    </submittedName>
</protein>
<proteinExistence type="predicted"/>
<dbReference type="EMBL" id="NCVQ01000003">
    <property type="protein sequence ID" value="PWZ36643.1"/>
    <property type="molecule type" value="Genomic_DNA"/>
</dbReference>
<comment type="caution">
    <text evidence="1">The sequence shown here is derived from an EMBL/GenBank/DDBJ whole genome shotgun (WGS) entry which is preliminary data.</text>
</comment>
<gene>
    <name evidence="1" type="ORF">Zm00014a_029426</name>
</gene>
<dbReference type="Proteomes" id="UP000251960">
    <property type="component" value="Chromosome 2"/>
</dbReference>
<dbReference type="AlphaFoldDB" id="A0A3L6FQ61"/>
<evidence type="ECO:0000313" key="1">
    <source>
        <dbReference type="EMBL" id="PWZ36643.1"/>
    </source>
</evidence>
<name>A0A3L6FQ61_MAIZE</name>
<sequence length="40" mass="4806">MLFFSSIRVRSGFTERWVFIRNGGLQQLEPDCFSNYLYKV</sequence>